<comment type="caution">
    <text evidence="1">The sequence shown here is derived from an EMBL/GenBank/DDBJ whole genome shotgun (WGS) entry which is preliminary data.</text>
</comment>
<organism evidence="1 2">
    <name type="scientific">Pseudomonas gessardii</name>
    <dbReference type="NCBI Taxonomy" id="78544"/>
    <lineage>
        <taxon>Bacteria</taxon>
        <taxon>Pseudomonadati</taxon>
        <taxon>Pseudomonadota</taxon>
        <taxon>Gammaproteobacteria</taxon>
        <taxon>Pseudomonadales</taxon>
        <taxon>Pseudomonadaceae</taxon>
        <taxon>Pseudomonas</taxon>
    </lineage>
</organism>
<accession>A0A7Y1MUT4</accession>
<name>A0A7Y1MUT4_9PSED</name>
<evidence type="ECO:0000313" key="1">
    <source>
        <dbReference type="EMBL" id="NNA98758.1"/>
    </source>
</evidence>
<dbReference type="AlphaFoldDB" id="A0A7Y1MUT4"/>
<protein>
    <submittedName>
        <fullName evidence="1">Uncharacterized protein</fullName>
    </submittedName>
</protein>
<proteinExistence type="predicted"/>
<gene>
    <name evidence="1" type="ORF">HBO33_26740</name>
</gene>
<dbReference type="EMBL" id="JAAQYP010000068">
    <property type="protein sequence ID" value="NNA98758.1"/>
    <property type="molecule type" value="Genomic_DNA"/>
</dbReference>
<sequence>MKITDRLQANIYKELNNAHKNFENIGVDTDDDEYEYALNEAKEFLAATLSAHSTYTIFTSEKLKTIIEGIT</sequence>
<dbReference type="Proteomes" id="UP000542111">
    <property type="component" value="Unassembled WGS sequence"/>
</dbReference>
<evidence type="ECO:0000313" key="2">
    <source>
        <dbReference type="Proteomes" id="UP000542111"/>
    </source>
</evidence>
<dbReference type="RefSeq" id="WP_169898992.1">
    <property type="nucleotide sequence ID" value="NZ_JAAQYP010000068.1"/>
</dbReference>
<reference evidence="1 2" key="1">
    <citation type="journal article" date="2020" name="Front. Microbiol.">
        <title>Genetic Organization of the aprX-lipA2 Operon Affects the Proteolytic Potential of Pseudomonas Species in Milk.</title>
        <authorList>
            <person name="Maier C."/>
            <person name="Huptas C."/>
            <person name="von Neubeck M."/>
            <person name="Scherer S."/>
            <person name="Wenning M."/>
            <person name="Lucking G."/>
        </authorList>
    </citation>
    <scope>NUCLEOTIDE SEQUENCE [LARGE SCALE GENOMIC DNA]</scope>
    <source>
        <strain evidence="1 2">G4779</strain>
    </source>
</reference>